<comment type="caution">
    <text evidence="6">The sequence shown here is derived from an EMBL/GenBank/DDBJ whole genome shotgun (WGS) entry which is preliminary data.</text>
</comment>
<name>A0A2J8JR10_PANTR</name>
<evidence type="ECO:0000256" key="4">
    <source>
        <dbReference type="PROSITE-ProRule" id="PRU00023"/>
    </source>
</evidence>
<feature type="repeat" description="ANK" evidence="4">
    <location>
        <begin position="113"/>
        <end position="136"/>
    </location>
</feature>
<evidence type="ECO:0000256" key="2">
    <source>
        <dbReference type="ARBA" id="ARBA00023043"/>
    </source>
</evidence>
<dbReference type="PANTHER" id="PTHR24129">
    <property type="entry name" value="ANKYCORBIN"/>
    <property type="match status" value="1"/>
</dbReference>
<protein>
    <submittedName>
        <fullName evidence="6">ANKRD24 isoform 6</fullName>
    </submittedName>
</protein>
<organism evidence="6 7">
    <name type="scientific">Pan troglodytes</name>
    <name type="common">Chimpanzee</name>
    <dbReference type="NCBI Taxonomy" id="9598"/>
    <lineage>
        <taxon>Eukaryota</taxon>
        <taxon>Metazoa</taxon>
        <taxon>Chordata</taxon>
        <taxon>Craniata</taxon>
        <taxon>Vertebrata</taxon>
        <taxon>Euteleostomi</taxon>
        <taxon>Mammalia</taxon>
        <taxon>Eutheria</taxon>
        <taxon>Euarchontoglires</taxon>
        <taxon>Primates</taxon>
        <taxon>Haplorrhini</taxon>
        <taxon>Catarrhini</taxon>
        <taxon>Hominidae</taxon>
        <taxon>Pan</taxon>
    </lineage>
</organism>
<dbReference type="InterPro" id="IPR042420">
    <property type="entry name" value="RAI14/UACA"/>
</dbReference>
<dbReference type="Pfam" id="PF12796">
    <property type="entry name" value="Ank_2"/>
    <property type="match status" value="1"/>
</dbReference>
<dbReference type="AlphaFoldDB" id="A0A2J8JR10"/>
<dbReference type="SMART" id="SM00248">
    <property type="entry name" value="ANK"/>
    <property type="match status" value="2"/>
</dbReference>
<dbReference type="InterPro" id="IPR036770">
    <property type="entry name" value="Ankyrin_rpt-contain_sf"/>
</dbReference>
<dbReference type="PROSITE" id="PS50088">
    <property type="entry name" value="ANK_REPEAT"/>
    <property type="match status" value="2"/>
</dbReference>
<evidence type="ECO:0000256" key="3">
    <source>
        <dbReference type="ARBA" id="ARBA00023054"/>
    </source>
</evidence>
<evidence type="ECO:0000313" key="7">
    <source>
        <dbReference type="Proteomes" id="UP000236370"/>
    </source>
</evidence>
<keyword evidence="3" id="KW-0175">Coiled coil</keyword>
<dbReference type="GO" id="GO:0003779">
    <property type="term" value="F:actin binding"/>
    <property type="evidence" value="ECO:0007669"/>
    <property type="project" value="InterPro"/>
</dbReference>
<keyword evidence="2 4" id="KW-0040">ANK repeat</keyword>
<feature type="non-terminal residue" evidence="6">
    <location>
        <position position="1"/>
    </location>
</feature>
<dbReference type="SUPFAM" id="SSF48403">
    <property type="entry name" value="Ankyrin repeat"/>
    <property type="match status" value="1"/>
</dbReference>
<dbReference type="PANTHER" id="PTHR24129:SF0">
    <property type="entry name" value="ANKYCORBIN"/>
    <property type="match status" value="1"/>
</dbReference>
<sequence length="162" mass="17186">PRGPSGPSGRRLLLEPRVPPAPRAPDAMKQLCLCAAASFASQDWGKSDERLLQAVENNDAPRVAALIARKGLVPTKLDPEGKSAFHLAAMRGAASCLEVMIAHGSNVMSTDGAGYNALHLAAKYGHPQCLKQLLQRQGLTVLAQRLVAVSPAQRCSAPLRHI</sequence>
<evidence type="ECO:0000256" key="1">
    <source>
        <dbReference type="ARBA" id="ARBA00022737"/>
    </source>
</evidence>
<gene>
    <name evidence="6" type="ORF">CK820_G0045013</name>
</gene>
<dbReference type="EMBL" id="NBAG03000432">
    <property type="protein sequence ID" value="PNI25184.1"/>
    <property type="molecule type" value="Genomic_DNA"/>
</dbReference>
<dbReference type="Proteomes" id="UP000236370">
    <property type="component" value="Unassembled WGS sequence"/>
</dbReference>
<keyword evidence="1" id="KW-0677">Repeat</keyword>
<proteinExistence type="predicted"/>
<evidence type="ECO:0000313" key="6">
    <source>
        <dbReference type="EMBL" id="PNI25184.1"/>
    </source>
</evidence>
<evidence type="ECO:0000256" key="5">
    <source>
        <dbReference type="SAM" id="MobiDB-lite"/>
    </source>
</evidence>
<dbReference type="PROSITE" id="PS50297">
    <property type="entry name" value="ANK_REP_REGION"/>
    <property type="match status" value="2"/>
</dbReference>
<accession>A0A2J8JR10</accession>
<reference evidence="6 7" key="1">
    <citation type="submission" date="2017-12" db="EMBL/GenBank/DDBJ databases">
        <title>High-resolution comparative analysis of great ape genomes.</title>
        <authorList>
            <person name="Pollen A."/>
            <person name="Hastie A."/>
            <person name="Hormozdiari F."/>
            <person name="Dougherty M."/>
            <person name="Liu R."/>
            <person name="Chaisson M."/>
            <person name="Hoppe E."/>
            <person name="Hill C."/>
            <person name="Pang A."/>
            <person name="Hillier L."/>
            <person name="Baker C."/>
            <person name="Armstrong J."/>
            <person name="Shendure J."/>
            <person name="Paten B."/>
            <person name="Wilson R."/>
            <person name="Chao H."/>
            <person name="Schneider V."/>
            <person name="Ventura M."/>
            <person name="Kronenberg Z."/>
            <person name="Murali S."/>
            <person name="Gordon D."/>
            <person name="Cantsilieris S."/>
            <person name="Munson K."/>
            <person name="Nelson B."/>
            <person name="Raja A."/>
            <person name="Underwood J."/>
            <person name="Diekhans M."/>
            <person name="Fiddes I."/>
            <person name="Haussler D."/>
            <person name="Eichler E."/>
        </authorList>
    </citation>
    <scope>NUCLEOTIDE SEQUENCE [LARGE SCALE GENOMIC DNA]</scope>
    <source>
        <strain evidence="6">Yerkes chimp pedigree #C0471</strain>
    </source>
</reference>
<dbReference type="Gene3D" id="1.25.40.20">
    <property type="entry name" value="Ankyrin repeat-containing domain"/>
    <property type="match status" value="1"/>
</dbReference>
<dbReference type="InterPro" id="IPR002110">
    <property type="entry name" value="Ankyrin_rpt"/>
</dbReference>
<feature type="repeat" description="ANK" evidence="4">
    <location>
        <begin position="80"/>
        <end position="112"/>
    </location>
</feature>
<feature type="region of interest" description="Disordered" evidence="5">
    <location>
        <begin position="1"/>
        <end position="20"/>
    </location>
</feature>